<dbReference type="Proteomes" id="UP000218334">
    <property type="component" value="Unassembled WGS sequence"/>
</dbReference>
<reference evidence="2" key="1">
    <citation type="journal article" date="2017" name="Nat. Ecol. Evol.">
        <title>Genome expansion and lineage-specific genetic innovations in the forest pathogenic fungi Armillaria.</title>
        <authorList>
            <person name="Sipos G."/>
            <person name="Prasanna A.N."/>
            <person name="Walter M.C."/>
            <person name="O'Connor E."/>
            <person name="Balint B."/>
            <person name="Krizsan K."/>
            <person name="Kiss B."/>
            <person name="Hess J."/>
            <person name="Varga T."/>
            <person name="Slot J."/>
            <person name="Riley R."/>
            <person name="Boka B."/>
            <person name="Rigling D."/>
            <person name="Barry K."/>
            <person name="Lee J."/>
            <person name="Mihaltcheva S."/>
            <person name="LaButti K."/>
            <person name="Lipzen A."/>
            <person name="Waldron R."/>
            <person name="Moloney N.M."/>
            <person name="Sperisen C."/>
            <person name="Kredics L."/>
            <person name="Vagvoelgyi C."/>
            <person name="Patrignani A."/>
            <person name="Fitzpatrick D."/>
            <person name="Nagy I."/>
            <person name="Doyle S."/>
            <person name="Anderson J.B."/>
            <person name="Grigoriev I.V."/>
            <person name="Gueldener U."/>
            <person name="Muensterkoetter M."/>
            <person name="Nagy L.G."/>
        </authorList>
    </citation>
    <scope>NUCLEOTIDE SEQUENCE [LARGE SCALE GENOMIC DNA]</scope>
    <source>
        <strain evidence="2">28-4</strain>
    </source>
</reference>
<organism evidence="1 2">
    <name type="scientific">Armillaria solidipes</name>
    <dbReference type="NCBI Taxonomy" id="1076256"/>
    <lineage>
        <taxon>Eukaryota</taxon>
        <taxon>Fungi</taxon>
        <taxon>Dikarya</taxon>
        <taxon>Basidiomycota</taxon>
        <taxon>Agaricomycotina</taxon>
        <taxon>Agaricomycetes</taxon>
        <taxon>Agaricomycetidae</taxon>
        <taxon>Agaricales</taxon>
        <taxon>Marasmiineae</taxon>
        <taxon>Physalacriaceae</taxon>
        <taxon>Armillaria</taxon>
    </lineage>
</organism>
<dbReference type="AlphaFoldDB" id="A0A2H3ATC4"/>
<protein>
    <recommendedName>
        <fullName evidence="3">DNA helicase</fullName>
    </recommendedName>
</protein>
<evidence type="ECO:0000313" key="1">
    <source>
        <dbReference type="EMBL" id="PBK59984.1"/>
    </source>
</evidence>
<gene>
    <name evidence="1" type="ORF">ARMSODRAFT_898636</name>
</gene>
<accession>A0A2H3ATC4</accession>
<evidence type="ECO:0008006" key="3">
    <source>
        <dbReference type="Google" id="ProtNLM"/>
    </source>
</evidence>
<name>A0A2H3ATC4_9AGAR</name>
<sequence>MIFAGDFAQLPPAMGGESVSLYGSCDGMYASSKQSQEMAMGKAIWHQVTTVVILRQNMRQTLQTPDDDRISGHRGAPKITDKEFQNVSIITGLNVHKDEYNRLSAIRFAEETGQELVAFYSEDHMSIVEDDKCQPRGKGVHSNIMHISDYLQGLLWEAMPLANDKLLPPVLYLCKGMPVMIRLNSATELCITKGQEGVVYGWKDIIGSRGKRVLEVLFVSLTTPPTEVRIPGLLTNVIPLMQKSITVSCSLPDDTIIKVSCSQVHVLPNFSMTDFSSQGKTRVYNLIDLNNC</sequence>
<dbReference type="EMBL" id="KZ293494">
    <property type="protein sequence ID" value="PBK59984.1"/>
    <property type="molecule type" value="Genomic_DNA"/>
</dbReference>
<dbReference type="SUPFAM" id="SSF52540">
    <property type="entry name" value="P-loop containing nucleoside triphosphate hydrolases"/>
    <property type="match status" value="1"/>
</dbReference>
<evidence type="ECO:0000313" key="2">
    <source>
        <dbReference type="Proteomes" id="UP000218334"/>
    </source>
</evidence>
<dbReference type="InterPro" id="IPR027417">
    <property type="entry name" value="P-loop_NTPase"/>
</dbReference>
<proteinExistence type="predicted"/>
<dbReference type="STRING" id="1076256.A0A2H3ATC4"/>
<keyword evidence="2" id="KW-1185">Reference proteome</keyword>